<evidence type="ECO:0000256" key="9">
    <source>
        <dbReference type="ARBA" id="ARBA00023136"/>
    </source>
</evidence>
<dbReference type="Proteomes" id="UP000239504">
    <property type="component" value="Unassembled WGS sequence"/>
</dbReference>
<evidence type="ECO:0000259" key="15">
    <source>
        <dbReference type="Pfam" id="PF00593"/>
    </source>
</evidence>
<evidence type="ECO:0000313" key="18">
    <source>
        <dbReference type="Proteomes" id="UP000239504"/>
    </source>
</evidence>
<dbReference type="GO" id="GO:0006826">
    <property type="term" value="P:iron ion transport"/>
    <property type="evidence" value="ECO:0007669"/>
    <property type="project" value="UniProtKB-KW"/>
</dbReference>
<dbReference type="PROSITE" id="PS00430">
    <property type="entry name" value="TONB_DEPENDENT_REC_1"/>
    <property type="match status" value="1"/>
</dbReference>
<reference evidence="17 18" key="1">
    <citation type="submission" date="2017-12" db="EMBL/GenBank/DDBJ databases">
        <authorList>
            <person name="Hurst M.R.H."/>
        </authorList>
    </citation>
    <scope>NUCLEOTIDE SEQUENCE [LARGE SCALE GENOMIC DNA]</scope>
    <source>
        <strain evidence="17 18">SY-3-19</strain>
    </source>
</reference>
<dbReference type="Gene3D" id="2.40.170.20">
    <property type="entry name" value="TonB-dependent receptor, beta-barrel domain"/>
    <property type="match status" value="1"/>
</dbReference>
<dbReference type="InterPro" id="IPR000531">
    <property type="entry name" value="Beta-barrel_TonB"/>
</dbReference>
<keyword evidence="3 11" id="KW-1134">Transmembrane beta strand</keyword>
<dbReference type="PROSITE" id="PS52016">
    <property type="entry name" value="TONB_DEPENDENT_REC_3"/>
    <property type="match status" value="1"/>
</dbReference>
<dbReference type="OrthoDB" id="9760333at2"/>
<dbReference type="InterPro" id="IPR039426">
    <property type="entry name" value="TonB-dep_rcpt-like"/>
</dbReference>
<dbReference type="RefSeq" id="WP_104828051.1">
    <property type="nucleotide sequence ID" value="NZ_PJCH01000001.1"/>
</dbReference>
<keyword evidence="7" id="KW-0406">Ion transport</keyword>
<gene>
    <name evidence="17" type="ORF">CW354_00270</name>
</gene>
<keyword evidence="10 11" id="KW-0998">Cell outer membrane</keyword>
<keyword evidence="4" id="KW-0410">Iron transport</keyword>
<evidence type="ECO:0000313" key="17">
    <source>
        <dbReference type="EMBL" id="PQA89348.1"/>
    </source>
</evidence>
<name>A0A2S7KA44_9PROT</name>
<feature type="signal peptide" evidence="14">
    <location>
        <begin position="1"/>
        <end position="36"/>
    </location>
</feature>
<dbReference type="PANTHER" id="PTHR32552:SF81">
    <property type="entry name" value="TONB-DEPENDENT OUTER MEMBRANE RECEPTOR"/>
    <property type="match status" value="1"/>
</dbReference>
<proteinExistence type="inferred from homology"/>
<evidence type="ECO:0000256" key="7">
    <source>
        <dbReference type="ARBA" id="ARBA00023065"/>
    </source>
</evidence>
<feature type="short sequence motif" description="TonB box" evidence="12">
    <location>
        <begin position="42"/>
        <end position="48"/>
    </location>
</feature>
<dbReference type="InterPro" id="IPR036942">
    <property type="entry name" value="Beta-barrel_TonB_sf"/>
</dbReference>
<evidence type="ECO:0000256" key="12">
    <source>
        <dbReference type="PROSITE-ProRule" id="PRU10143"/>
    </source>
</evidence>
<keyword evidence="5 11" id="KW-0812">Transmembrane</keyword>
<feature type="domain" description="TonB-dependent receptor-like beta-barrel" evidence="15">
    <location>
        <begin position="285"/>
        <end position="758"/>
    </location>
</feature>
<keyword evidence="9 11" id="KW-0472">Membrane</keyword>
<keyword evidence="17" id="KW-0675">Receptor</keyword>
<evidence type="ECO:0000256" key="10">
    <source>
        <dbReference type="ARBA" id="ARBA00023237"/>
    </source>
</evidence>
<evidence type="ECO:0000259" key="16">
    <source>
        <dbReference type="Pfam" id="PF07715"/>
    </source>
</evidence>
<evidence type="ECO:0000256" key="1">
    <source>
        <dbReference type="ARBA" id="ARBA00004571"/>
    </source>
</evidence>
<comment type="subcellular location">
    <subcellularLocation>
        <location evidence="1 11">Cell outer membrane</location>
        <topology evidence="1 11">Multi-pass membrane protein</topology>
    </subcellularLocation>
</comment>
<evidence type="ECO:0000256" key="5">
    <source>
        <dbReference type="ARBA" id="ARBA00022692"/>
    </source>
</evidence>
<evidence type="ECO:0000256" key="13">
    <source>
        <dbReference type="RuleBase" id="RU003357"/>
    </source>
</evidence>
<sequence length="797" mass="87922">MENATSRLTFLGRRPVLKTALLASSMWTGIAGAAMAQSERDTIVVTAQKREQNIQDVPISIIALGTETLEELEISSFEDYAKYLPSVSFQSTSPNATSVYMRGVVSGGDGNHSASLPSVGVYLDEQPVTTILGFLPLHIYDIERVEALAGPQGTLFGASSQAGTLRIITNKPKIDEFEAGFDAEVNTIKDGEIGYQLEGMVNQPVSDNAAVRLVGWYVKDGGYIDNVLDSRTFPSSGITKTNADLVEDDFNDGETYGARIALKIDLDENWTVTPTLLGQKSNFNGRSTMDPKLGDLNAGRFYDEKNEDRFFQAALTVEGKIGDFDLTYAGAYLKRQIDSFSDYTDYAYYYDVLYGYGAYFYDDMSNLVDPSQTYQGDDSFAKYSNEIRISTPQDKRLRAVAGFFQNHQTHYIHQQYVVIDLASFLEVPDHEDTVWLTEQKRTDRDLALFTEISFDITDRLTFSGGVRGYRYKNSLTGFFGYGGYYPPLGVDLCFAPAVVPGAPCTNLDNTVKGTGETHKLNLTYDIDDDKMVYVTYSTGYRPGGANRRGNLPPYLEDKLVNYEVGFKTAWADNRLIFNAAFFRQNWKDFQFPILGQNGLTEIKNANQAIIKGFEADLSLRPIEGLTINGAVSVIDAKLSANYCGYVNQETGAPETGCPFPMDDPSTLNIDETAPPLAADGTRLPVVPDFKGTITARYEFPVGQYIAHLQGSASGQTDSAAGLTDADVATLGPQPGYAVFDFSVGVRDEDWELVAYIANAFDERARQFNFVACGVCGDRVQYSVNRPRTIGVRFGKDF</sequence>
<organism evidence="17 18">
    <name type="scientific">Hyphococcus luteus</name>
    <dbReference type="NCBI Taxonomy" id="2058213"/>
    <lineage>
        <taxon>Bacteria</taxon>
        <taxon>Pseudomonadati</taxon>
        <taxon>Pseudomonadota</taxon>
        <taxon>Alphaproteobacteria</taxon>
        <taxon>Parvularculales</taxon>
        <taxon>Parvularculaceae</taxon>
        <taxon>Hyphococcus</taxon>
    </lineage>
</organism>
<dbReference type="Pfam" id="PF00593">
    <property type="entry name" value="TonB_dep_Rec_b-barrel"/>
    <property type="match status" value="1"/>
</dbReference>
<comment type="similarity">
    <text evidence="11 13">Belongs to the TonB-dependent receptor family.</text>
</comment>
<feature type="chain" id="PRO_5015480875" evidence="14">
    <location>
        <begin position="37"/>
        <end position="797"/>
    </location>
</feature>
<keyword evidence="18" id="KW-1185">Reference proteome</keyword>
<dbReference type="EMBL" id="PJCH01000001">
    <property type="protein sequence ID" value="PQA89348.1"/>
    <property type="molecule type" value="Genomic_DNA"/>
</dbReference>
<dbReference type="AlphaFoldDB" id="A0A2S7KA44"/>
<dbReference type="PANTHER" id="PTHR32552">
    <property type="entry name" value="FERRICHROME IRON RECEPTOR-RELATED"/>
    <property type="match status" value="1"/>
</dbReference>
<evidence type="ECO:0000256" key="6">
    <source>
        <dbReference type="ARBA" id="ARBA00023004"/>
    </source>
</evidence>
<keyword evidence="8 12" id="KW-0798">TonB box</keyword>
<dbReference type="InterPro" id="IPR012910">
    <property type="entry name" value="Plug_dom"/>
</dbReference>
<dbReference type="GO" id="GO:0009279">
    <property type="term" value="C:cell outer membrane"/>
    <property type="evidence" value="ECO:0007669"/>
    <property type="project" value="UniProtKB-SubCell"/>
</dbReference>
<dbReference type="InterPro" id="IPR010916">
    <property type="entry name" value="TonB_box_CS"/>
</dbReference>
<dbReference type="SUPFAM" id="SSF56935">
    <property type="entry name" value="Porins"/>
    <property type="match status" value="1"/>
</dbReference>
<keyword evidence="6" id="KW-0408">Iron</keyword>
<feature type="domain" description="TonB-dependent receptor plug" evidence="16">
    <location>
        <begin position="54"/>
        <end position="164"/>
    </location>
</feature>
<evidence type="ECO:0000256" key="3">
    <source>
        <dbReference type="ARBA" id="ARBA00022452"/>
    </source>
</evidence>
<keyword evidence="14" id="KW-0732">Signal</keyword>
<evidence type="ECO:0000256" key="8">
    <source>
        <dbReference type="ARBA" id="ARBA00023077"/>
    </source>
</evidence>
<comment type="caution">
    <text evidence="17">The sequence shown here is derived from an EMBL/GenBank/DDBJ whole genome shotgun (WGS) entry which is preliminary data.</text>
</comment>
<evidence type="ECO:0000256" key="14">
    <source>
        <dbReference type="SAM" id="SignalP"/>
    </source>
</evidence>
<evidence type="ECO:0000256" key="4">
    <source>
        <dbReference type="ARBA" id="ARBA00022496"/>
    </source>
</evidence>
<evidence type="ECO:0000256" key="2">
    <source>
        <dbReference type="ARBA" id="ARBA00022448"/>
    </source>
</evidence>
<accession>A0A2S7KA44</accession>
<dbReference type="Pfam" id="PF07715">
    <property type="entry name" value="Plug"/>
    <property type="match status" value="1"/>
</dbReference>
<keyword evidence="2 11" id="KW-0813">Transport</keyword>
<evidence type="ECO:0000256" key="11">
    <source>
        <dbReference type="PROSITE-ProRule" id="PRU01360"/>
    </source>
</evidence>
<protein>
    <submittedName>
        <fullName evidence="17">TonB-dependent receptor</fullName>
    </submittedName>
</protein>